<proteinExistence type="predicted"/>
<dbReference type="Gene3D" id="3.30.1310.20">
    <property type="entry name" value="PRTase-like"/>
    <property type="match status" value="1"/>
</dbReference>
<accession>A0A1N6CQ91</accession>
<dbReference type="SUPFAM" id="SSF53271">
    <property type="entry name" value="PRTase-like"/>
    <property type="match status" value="1"/>
</dbReference>
<dbReference type="CDD" id="cd06223">
    <property type="entry name" value="PRTases_typeI"/>
    <property type="match status" value="1"/>
</dbReference>
<keyword evidence="2" id="KW-0808">Transferase</keyword>
<dbReference type="EMBL" id="FSQW01000001">
    <property type="protein sequence ID" value="SIN60738.1"/>
    <property type="molecule type" value="Genomic_DNA"/>
</dbReference>
<reference evidence="3" key="1">
    <citation type="submission" date="2016-11" db="EMBL/GenBank/DDBJ databases">
        <authorList>
            <person name="Varghese N."/>
            <person name="Submissions S."/>
        </authorList>
    </citation>
    <scope>NUCLEOTIDE SEQUENCE [LARGE SCALE GENOMIC DNA]</scope>
    <source>
        <strain evidence="3">DSM 22363</strain>
    </source>
</reference>
<evidence type="ECO:0000259" key="1">
    <source>
        <dbReference type="Pfam" id="PF00156"/>
    </source>
</evidence>
<dbReference type="RefSeq" id="WP_074203762.1">
    <property type="nucleotide sequence ID" value="NZ_FSQW01000001.1"/>
</dbReference>
<dbReference type="OrthoDB" id="9810066at2"/>
<dbReference type="GO" id="GO:0016740">
    <property type="term" value="F:transferase activity"/>
    <property type="evidence" value="ECO:0007669"/>
    <property type="project" value="UniProtKB-KW"/>
</dbReference>
<keyword evidence="3" id="KW-1185">Reference proteome</keyword>
<sequence>MKGPAPFSSRRDAGRKLAARFVGKNSGEPVILALPRGGVPVAYEVAKALHAPLDLLMVRKIGAEGWQEYGLGAVIDGDGPHLVLNEGIVRELAPNPNYIRAEMRRQLKEIKRRRLIYLGERKPLGLTDRNIIVVDDGIATGGTMRAALECVRKQGPRHITMAVPVAPPSTLNELAVLCDDMICLVSPANFGAVGNFYRDFRQTADSEIIRLMAELEQETASET</sequence>
<dbReference type="Proteomes" id="UP000185192">
    <property type="component" value="Unassembled WGS sequence"/>
</dbReference>
<organism evidence="2 3">
    <name type="scientific">Parasphingorhabdus marina DSM 22363</name>
    <dbReference type="NCBI Taxonomy" id="1123272"/>
    <lineage>
        <taxon>Bacteria</taxon>
        <taxon>Pseudomonadati</taxon>
        <taxon>Pseudomonadota</taxon>
        <taxon>Alphaproteobacteria</taxon>
        <taxon>Sphingomonadales</taxon>
        <taxon>Sphingomonadaceae</taxon>
        <taxon>Parasphingorhabdus</taxon>
    </lineage>
</organism>
<dbReference type="STRING" id="1123272.SAMN02745824_0732"/>
<evidence type="ECO:0000313" key="3">
    <source>
        <dbReference type="Proteomes" id="UP000185192"/>
    </source>
</evidence>
<dbReference type="Gene3D" id="3.40.50.2020">
    <property type="match status" value="1"/>
</dbReference>
<dbReference type="InterPro" id="IPR029057">
    <property type="entry name" value="PRTase-like"/>
</dbReference>
<dbReference type="Pfam" id="PF00156">
    <property type="entry name" value="Pribosyltran"/>
    <property type="match status" value="1"/>
</dbReference>
<feature type="domain" description="Phosphoribosyltransferase" evidence="1">
    <location>
        <begin position="13"/>
        <end position="193"/>
    </location>
</feature>
<dbReference type="InterPro" id="IPR000836">
    <property type="entry name" value="PRTase_dom"/>
</dbReference>
<protein>
    <submittedName>
        <fullName evidence="2">Putative phosphoribosyl transferase</fullName>
    </submittedName>
</protein>
<dbReference type="AlphaFoldDB" id="A0A1N6CQ91"/>
<name>A0A1N6CQ91_9SPHN</name>
<evidence type="ECO:0000313" key="2">
    <source>
        <dbReference type="EMBL" id="SIN60738.1"/>
    </source>
</evidence>
<gene>
    <name evidence="2" type="ORF">SAMN02745824_0732</name>
</gene>